<feature type="transmembrane region" description="Helical" evidence="17">
    <location>
        <begin position="301"/>
        <end position="317"/>
    </location>
</feature>
<dbReference type="InterPro" id="IPR000700">
    <property type="entry name" value="PAS-assoc_C"/>
</dbReference>
<dbReference type="InterPro" id="IPR000014">
    <property type="entry name" value="PAS"/>
</dbReference>
<dbReference type="AlphaFoldDB" id="A0A4V1EHM7"/>
<evidence type="ECO:0000256" key="15">
    <source>
        <dbReference type="PROSITE-ProRule" id="PRU00110"/>
    </source>
</evidence>
<reference evidence="23 24" key="1">
    <citation type="submission" date="2019-05" db="EMBL/GenBank/DDBJ databases">
        <title>Burkholderia sp. DHOD12, isolated from subtropical forest soil.</title>
        <authorList>
            <person name="Gao Z.-H."/>
            <person name="Qiu L.-H."/>
        </authorList>
    </citation>
    <scope>NUCLEOTIDE SEQUENCE [LARGE SCALE GENOMIC DNA]</scope>
    <source>
        <strain evidence="23 24">DHOD12</strain>
    </source>
</reference>
<comment type="function">
    <text evidence="11">Member of the two-component regulatory system BvgS/BvgA. Phosphorylates BvgA via a four-step phosphorelay in response to environmental signals.</text>
</comment>
<dbReference type="CDD" id="cd00088">
    <property type="entry name" value="HPT"/>
    <property type="match status" value="1"/>
</dbReference>
<dbReference type="SMART" id="SM00388">
    <property type="entry name" value="HisKA"/>
    <property type="match status" value="1"/>
</dbReference>
<dbReference type="KEGG" id="tvl:FAZ95_17615"/>
<keyword evidence="5" id="KW-0732">Signal</keyword>
<dbReference type="InterPro" id="IPR001789">
    <property type="entry name" value="Sig_transdc_resp-reg_receiver"/>
</dbReference>
<dbReference type="GO" id="GO:0005524">
    <property type="term" value="F:ATP binding"/>
    <property type="evidence" value="ECO:0007669"/>
    <property type="project" value="UniProtKB-KW"/>
</dbReference>
<dbReference type="FunFam" id="3.30.565.10:FF:000010">
    <property type="entry name" value="Sensor histidine kinase RcsC"/>
    <property type="match status" value="1"/>
</dbReference>
<dbReference type="InterPro" id="IPR036890">
    <property type="entry name" value="HATPase_C_sf"/>
</dbReference>
<dbReference type="Pfam" id="PF01627">
    <property type="entry name" value="Hpt"/>
    <property type="match status" value="1"/>
</dbReference>
<evidence type="ECO:0000256" key="7">
    <source>
        <dbReference type="ARBA" id="ARBA00022777"/>
    </source>
</evidence>
<feature type="domain" description="HPt" evidence="22">
    <location>
        <begin position="1129"/>
        <end position="1222"/>
    </location>
</feature>
<dbReference type="EMBL" id="CP040077">
    <property type="protein sequence ID" value="QCP50810.1"/>
    <property type="molecule type" value="Genomic_DNA"/>
</dbReference>
<dbReference type="CDD" id="cd17546">
    <property type="entry name" value="REC_hyHK_CKI1_RcsC-like"/>
    <property type="match status" value="1"/>
</dbReference>
<keyword evidence="9" id="KW-0902">Two-component regulatory system</keyword>
<dbReference type="InterPro" id="IPR001610">
    <property type="entry name" value="PAC"/>
</dbReference>
<dbReference type="SUPFAM" id="SSF55874">
    <property type="entry name" value="ATPase domain of HSP90 chaperone/DNA topoisomerase II/histidine kinase"/>
    <property type="match status" value="1"/>
</dbReference>
<evidence type="ECO:0000256" key="6">
    <source>
        <dbReference type="ARBA" id="ARBA00022741"/>
    </source>
</evidence>
<gene>
    <name evidence="23" type="ORF">FAZ95_17615</name>
</gene>
<evidence type="ECO:0000256" key="16">
    <source>
        <dbReference type="PROSITE-ProRule" id="PRU00169"/>
    </source>
</evidence>
<dbReference type="SMART" id="SM00091">
    <property type="entry name" value="PAS"/>
    <property type="match status" value="2"/>
</dbReference>
<dbReference type="Pfam" id="PF00072">
    <property type="entry name" value="Response_reg"/>
    <property type="match status" value="1"/>
</dbReference>
<keyword evidence="17" id="KW-0472">Membrane</keyword>
<keyword evidence="17" id="KW-1133">Transmembrane helix</keyword>
<evidence type="ECO:0000259" key="18">
    <source>
        <dbReference type="PROSITE" id="PS50109"/>
    </source>
</evidence>
<dbReference type="Proteomes" id="UP000298656">
    <property type="component" value="Chromosome 1"/>
</dbReference>
<feature type="domain" description="Histidine kinase" evidence="18">
    <location>
        <begin position="590"/>
        <end position="813"/>
    </location>
</feature>
<feature type="domain" description="Response regulatory" evidence="19">
    <location>
        <begin position="975"/>
        <end position="1094"/>
    </location>
</feature>
<dbReference type="CDD" id="cd16922">
    <property type="entry name" value="HATPase_EvgS-ArcB-TorS-like"/>
    <property type="match status" value="1"/>
</dbReference>
<dbReference type="Gene3D" id="1.10.287.130">
    <property type="match status" value="1"/>
</dbReference>
<evidence type="ECO:0000259" key="19">
    <source>
        <dbReference type="PROSITE" id="PS50110"/>
    </source>
</evidence>
<evidence type="ECO:0000256" key="14">
    <source>
        <dbReference type="ARBA" id="ARBA00070152"/>
    </source>
</evidence>
<evidence type="ECO:0000256" key="4">
    <source>
        <dbReference type="ARBA" id="ARBA00022679"/>
    </source>
</evidence>
<keyword evidence="6" id="KW-0547">Nucleotide-binding</keyword>
<dbReference type="GO" id="GO:0005886">
    <property type="term" value="C:plasma membrane"/>
    <property type="evidence" value="ECO:0007669"/>
    <property type="project" value="UniProtKB-SubCell"/>
</dbReference>
<dbReference type="Pfam" id="PF02518">
    <property type="entry name" value="HATPase_c"/>
    <property type="match status" value="1"/>
</dbReference>
<dbReference type="PROSITE" id="PS50113">
    <property type="entry name" value="PAC"/>
    <property type="match status" value="2"/>
</dbReference>
<dbReference type="PANTHER" id="PTHR45339:SF5">
    <property type="entry name" value="HISTIDINE KINASE"/>
    <property type="match status" value="1"/>
</dbReference>
<comment type="catalytic activity">
    <reaction evidence="1">
        <text>ATP + protein L-histidine = ADP + protein N-phospho-L-histidine.</text>
        <dbReference type="EC" id="2.7.13.3"/>
    </reaction>
</comment>
<dbReference type="InterPro" id="IPR003661">
    <property type="entry name" value="HisK_dim/P_dom"/>
</dbReference>
<dbReference type="Gene3D" id="3.40.50.2300">
    <property type="match status" value="1"/>
</dbReference>
<evidence type="ECO:0000256" key="5">
    <source>
        <dbReference type="ARBA" id="ARBA00022729"/>
    </source>
</evidence>
<dbReference type="InterPro" id="IPR011006">
    <property type="entry name" value="CheY-like_superfamily"/>
</dbReference>
<dbReference type="SUPFAM" id="SSF55785">
    <property type="entry name" value="PYP-like sensor domain (PAS domain)"/>
    <property type="match status" value="2"/>
</dbReference>
<dbReference type="InterPro" id="IPR035965">
    <property type="entry name" value="PAS-like_dom_sf"/>
</dbReference>
<dbReference type="PROSITE" id="PS50894">
    <property type="entry name" value="HPT"/>
    <property type="match status" value="1"/>
</dbReference>
<dbReference type="InterPro" id="IPR004358">
    <property type="entry name" value="Sig_transdc_His_kin-like_C"/>
</dbReference>
<dbReference type="NCBIfam" id="TIGR00229">
    <property type="entry name" value="sensory_box"/>
    <property type="match status" value="2"/>
</dbReference>
<dbReference type="PROSITE" id="PS50112">
    <property type="entry name" value="PAS"/>
    <property type="match status" value="1"/>
</dbReference>
<dbReference type="InterPro" id="IPR005467">
    <property type="entry name" value="His_kinase_dom"/>
</dbReference>
<proteinExistence type="predicted"/>
<dbReference type="InterPro" id="IPR003594">
    <property type="entry name" value="HATPase_dom"/>
</dbReference>
<feature type="domain" description="PAS" evidence="20">
    <location>
        <begin position="452"/>
        <end position="522"/>
    </location>
</feature>
<sequence>MDVTPNPLPLVRRASQAFAILRRRFARIQLASLIVIAALWMALGALIAWDAGSEIRTARAGATALADALSANTARVLREAEQVAAVVAMQVRNDGVAIPLAQFVDEGILKLDAFVQVGVIDAHGVLRASTLPGFKTIDLSGRENFRIHLHDPSTAPVVGKPLIGRTSGKAQFQLSQRIDGRDGSFLGVVIVSVDPAYFTELYKGLRVGRNGLVLVLGTNDFIVRAGGAGSSRGNAFGATLPPDDALRRALQQSPSGTLRMRSLVDGADTVIGYQTLKDFPLAVAVGYSTDEYLSAWRTRSAFLLAAAILLTALILITDRRTSRRAAALVDSERRYRQLIERSPYAVLVQRADIVTFANPKALSTLGATSEAELLGQPIARFEHFVHLDHLSSVGGRSKPRRQAGAAAEALEQTWVRLDGSKIFVEVTAVPYDENGEPGSIVLLHDMTRRKQAEAQRDQLFELSLDLICITSPDGYFTRVNPAFSEVLGWTADELLSRPFIDFVVPSDRQATSQAIQEHRSGAPIEHLEVRFVCKDGSVRWLAWNAVVLPDGTAYATARDVTERRNAQLQIEQARSDAEAASRAKSAFLAMMSHEIRTPMNGVIGMIEVLTRSELSGDQKDMVCTIRDSANALLKLIDDILDFSKIEAGKLQVEYAPLSVEELIDGVCMSLATVAEQRAVALRTFVSPDLPALVLSDDTRLRQILYNLVGNAIKFCGNRASDRGQVWVQARLEAAPPELHFEVRDNGIGMSPEALAKLFRPFSQAEASTTRRFGGTGLGLAICRRLVDLMNGDISVTSQLGSGSTFIVRLPLLRAPEQPARRNLPDLSGVTCFVAASPDFESADIVSYLQSAGAAASVLSDLDFAGRELPATRGPAVLLHDGRGGSVEPESFGVELAARPFSQVLITAGYTLAPAAHDENVIAIGRQALRRRTLLDAVAMASGGMLWHAAGSMPGERGRSAPPEPVRRSPNIAGAIILVAEDDAINRKVISRQLALLGYAAEIASHGKEALRMWQPGRYALLLTDLHMPHMDGYQLAQAIRGEEEQHQHPRLPIVALTANAIQGEANRVRQLGFDGYLTKPLKLNQLQQVLECWIVPPDALQSPSAPSSCVASAASTVDLGVLKGIVGDDAEIVGELLKEYLDSAGGLADDLRRHARDALPREVAAVAHKLKSSSRSIGALGFGDLCAELETVARQGDAEPLSELVAQFDTAFSGVSDEVHRLLQTVTGA</sequence>
<evidence type="ECO:0000256" key="1">
    <source>
        <dbReference type="ARBA" id="ARBA00000085"/>
    </source>
</evidence>
<evidence type="ECO:0000256" key="8">
    <source>
        <dbReference type="ARBA" id="ARBA00022840"/>
    </source>
</evidence>
<dbReference type="EC" id="2.7.13.3" evidence="2"/>
<accession>A0A4V1EHM7</accession>
<dbReference type="Pfam" id="PF08447">
    <property type="entry name" value="PAS_3"/>
    <property type="match status" value="1"/>
</dbReference>
<dbReference type="PANTHER" id="PTHR45339">
    <property type="entry name" value="HYBRID SIGNAL TRANSDUCTION HISTIDINE KINASE J"/>
    <property type="match status" value="1"/>
</dbReference>
<dbReference type="SMART" id="SM00086">
    <property type="entry name" value="PAC"/>
    <property type="match status" value="2"/>
</dbReference>
<dbReference type="Gene3D" id="3.30.450.20">
    <property type="entry name" value="PAS domain"/>
    <property type="match status" value="4"/>
</dbReference>
<evidence type="ECO:0000256" key="13">
    <source>
        <dbReference type="ARBA" id="ARBA00068150"/>
    </source>
</evidence>
<dbReference type="Pfam" id="PF13426">
    <property type="entry name" value="PAS_9"/>
    <property type="match status" value="1"/>
</dbReference>
<dbReference type="PROSITE" id="PS50109">
    <property type="entry name" value="HIS_KIN"/>
    <property type="match status" value="1"/>
</dbReference>
<feature type="domain" description="PAC" evidence="21">
    <location>
        <begin position="408"/>
        <end position="458"/>
    </location>
</feature>
<dbReference type="OrthoDB" id="9810730at2"/>
<dbReference type="SMART" id="SM00448">
    <property type="entry name" value="REC"/>
    <property type="match status" value="1"/>
</dbReference>
<keyword evidence="3 16" id="KW-0597">Phosphoprotein</keyword>
<dbReference type="Gene3D" id="1.20.120.160">
    <property type="entry name" value="HPT domain"/>
    <property type="match status" value="1"/>
</dbReference>
<dbReference type="CDD" id="cd00082">
    <property type="entry name" value="HisKA"/>
    <property type="match status" value="1"/>
</dbReference>
<evidence type="ECO:0000256" key="10">
    <source>
        <dbReference type="ARBA" id="ARBA00023026"/>
    </source>
</evidence>
<feature type="modified residue" description="4-aspartylphosphate" evidence="16">
    <location>
        <position position="1024"/>
    </location>
</feature>
<feature type="transmembrane region" description="Helical" evidence="17">
    <location>
        <begin position="28"/>
        <end position="49"/>
    </location>
</feature>
<keyword evidence="8" id="KW-0067">ATP-binding</keyword>
<dbReference type="CDD" id="cd00130">
    <property type="entry name" value="PAS"/>
    <property type="match status" value="2"/>
</dbReference>
<dbReference type="RefSeq" id="WP_137333620.1">
    <property type="nucleotide sequence ID" value="NZ_CP040077.1"/>
</dbReference>
<feature type="domain" description="PAC" evidence="21">
    <location>
        <begin position="525"/>
        <end position="572"/>
    </location>
</feature>
<keyword evidence="4" id="KW-0808">Transferase</keyword>
<name>A0A4V1EHM7_9BURK</name>
<dbReference type="SUPFAM" id="SSF47226">
    <property type="entry name" value="Histidine-containing phosphotransfer domain, HPT domain"/>
    <property type="match status" value="1"/>
</dbReference>
<dbReference type="PRINTS" id="PR00344">
    <property type="entry name" value="BCTRLSENSOR"/>
</dbReference>
<dbReference type="FunFam" id="1.10.287.130:FF:000002">
    <property type="entry name" value="Two-component osmosensing histidine kinase"/>
    <property type="match status" value="1"/>
</dbReference>
<evidence type="ECO:0000256" key="2">
    <source>
        <dbReference type="ARBA" id="ARBA00012438"/>
    </source>
</evidence>
<evidence type="ECO:0000313" key="23">
    <source>
        <dbReference type="EMBL" id="QCP50810.1"/>
    </source>
</evidence>
<protein>
    <recommendedName>
        <fullName evidence="13">Sensory/regulatory protein RpfC</fullName>
        <ecNumber evidence="2">2.7.13.3</ecNumber>
    </recommendedName>
    <alternativeName>
        <fullName evidence="14">Virulence sensor protein BvgS</fullName>
    </alternativeName>
</protein>
<keyword evidence="24" id="KW-1185">Reference proteome</keyword>
<organism evidence="23 24">
    <name type="scientific">Trinickia violacea</name>
    <dbReference type="NCBI Taxonomy" id="2571746"/>
    <lineage>
        <taxon>Bacteria</taxon>
        <taxon>Pseudomonadati</taxon>
        <taxon>Pseudomonadota</taxon>
        <taxon>Betaproteobacteria</taxon>
        <taxon>Burkholderiales</taxon>
        <taxon>Burkholderiaceae</taxon>
        <taxon>Trinickia</taxon>
    </lineage>
</organism>
<dbReference type="Pfam" id="PF00512">
    <property type="entry name" value="HisKA"/>
    <property type="match status" value="1"/>
</dbReference>
<evidence type="ECO:0000256" key="17">
    <source>
        <dbReference type="SAM" id="Phobius"/>
    </source>
</evidence>
<dbReference type="PROSITE" id="PS50110">
    <property type="entry name" value="RESPONSE_REGULATORY"/>
    <property type="match status" value="1"/>
</dbReference>
<evidence type="ECO:0000259" key="20">
    <source>
        <dbReference type="PROSITE" id="PS50112"/>
    </source>
</evidence>
<dbReference type="InterPro" id="IPR008207">
    <property type="entry name" value="Sig_transdc_His_kin_Hpt_dom"/>
</dbReference>
<dbReference type="InterPro" id="IPR036097">
    <property type="entry name" value="HisK_dim/P_sf"/>
</dbReference>
<keyword evidence="7" id="KW-0418">Kinase</keyword>
<comment type="subunit">
    <text evidence="12">At low DSF concentrations, interacts with RpfF.</text>
</comment>
<evidence type="ECO:0000256" key="3">
    <source>
        <dbReference type="ARBA" id="ARBA00022553"/>
    </source>
</evidence>
<dbReference type="Gene3D" id="3.30.565.10">
    <property type="entry name" value="Histidine kinase-like ATPase, C-terminal domain"/>
    <property type="match status" value="1"/>
</dbReference>
<evidence type="ECO:0000256" key="12">
    <source>
        <dbReference type="ARBA" id="ARBA00064003"/>
    </source>
</evidence>
<dbReference type="InterPro" id="IPR013655">
    <property type="entry name" value="PAS_fold_3"/>
</dbReference>
<keyword evidence="10" id="KW-0843">Virulence</keyword>
<dbReference type="GO" id="GO:0000155">
    <property type="term" value="F:phosphorelay sensor kinase activity"/>
    <property type="evidence" value="ECO:0007669"/>
    <property type="project" value="InterPro"/>
</dbReference>
<evidence type="ECO:0000256" key="11">
    <source>
        <dbReference type="ARBA" id="ARBA00058004"/>
    </source>
</evidence>
<dbReference type="SMART" id="SM00073">
    <property type="entry name" value="HPT"/>
    <property type="match status" value="1"/>
</dbReference>
<dbReference type="SMART" id="SM00387">
    <property type="entry name" value="HATPase_c"/>
    <property type="match status" value="1"/>
</dbReference>
<evidence type="ECO:0000256" key="9">
    <source>
        <dbReference type="ARBA" id="ARBA00023012"/>
    </source>
</evidence>
<evidence type="ECO:0000259" key="21">
    <source>
        <dbReference type="PROSITE" id="PS50113"/>
    </source>
</evidence>
<evidence type="ECO:0000313" key="24">
    <source>
        <dbReference type="Proteomes" id="UP000298656"/>
    </source>
</evidence>
<dbReference type="SUPFAM" id="SSF52172">
    <property type="entry name" value="CheY-like"/>
    <property type="match status" value="1"/>
</dbReference>
<dbReference type="SUPFAM" id="SSF47384">
    <property type="entry name" value="Homodimeric domain of signal transducing histidine kinase"/>
    <property type="match status" value="1"/>
</dbReference>
<keyword evidence="17" id="KW-0812">Transmembrane</keyword>
<evidence type="ECO:0000259" key="22">
    <source>
        <dbReference type="PROSITE" id="PS50894"/>
    </source>
</evidence>
<dbReference type="InterPro" id="IPR036641">
    <property type="entry name" value="HPT_dom_sf"/>
</dbReference>
<dbReference type="CDD" id="cd12915">
    <property type="entry name" value="PDC2_DGC_like"/>
    <property type="match status" value="1"/>
</dbReference>
<dbReference type="CDD" id="cd12914">
    <property type="entry name" value="PDC1_DGC_like"/>
    <property type="match status" value="1"/>
</dbReference>
<feature type="modified residue" description="Phosphohistidine" evidence="15">
    <location>
        <position position="1168"/>
    </location>
</feature>